<evidence type="ECO:0000259" key="2">
    <source>
        <dbReference type="PROSITE" id="PS50006"/>
    </source>
</evidence>
<keyword evidence="1" id="KW-1133">Transmembrane helix</keyword>
<name>A0A1I2EIX3_9GAMM</name>
<dbReference type="Gene3D" id="2.60.200.20">
    <property type="match status" value="1"/>
</dbReference>
<dbReference type="PROSITE" id="PS50006">
    <property type="entry name" value="FHA_DOMAIN"/>
    <property type="match status" value="1"/>
</dbReference>
<evidence type="ECO:0000313" key="4">
    <source>
        <dbReference type="Proteomes" id="UP000199477"/>
    </source>
</evidence>
<sequence>MSALPATRQRPSQPPKVQLALRVFSGLHAGAEMRLPPRGILMIGQADDCDLILNDAGIANHHCVLTVVGDQVLLRAMDGEVETHDGRIAIGENVSLEHFALVRLGEVQFAVGPHWSERWQSLGDVGDDTLPALTDRQLAGRRRGVLALAGLLLAVAALVLAGSWKVTHPAVAVRATSMSDQLERARAILNGLSLRHVSALAGEGGHVVLRGLVGNAAQLPQLKRKLSDAGLTTELTVRDWPSVAKQVTDIFAMHGYTVQTQLLDQGGIEVVGHFGDIAKAEKVKKDVLGSTDMQDLNADALGLALALKNYDEHAPEPVKPDPGKRIRHIVGGREPYLVTRDESRYYVGNKLPQGGVFLAVSAEGSILLRMPDNRYMQLDKADDYQTPQPLDEAAATVLLPPAVPESAASAAAPAPETPVVPARQVVAIGAKTQQAAGGH</sequence>
<gene>
    <name evidence="3" type="ORF">SAMN02799615_01956</name>
</gene>
<dbReference type="AlphaFoldDB" id="A0A1I2EIX3"/>
<organism evidence="3 4">
    <name type="scientific">Dyella marensis</name>
    <dbReference type="NCBI Taxonomy" id="500610"/>
    <lineage>
        <taxon>Bacteria</taxon>
        <taxon>Pseudomonadati</taxon>
        <taxon>Pseudomonadota</taxon>
        <taxon>Gammaproteobacteria</taxon>
        <taxon>Lysobacterales</taxon>
        <taxon>Rhodanobacteraceae</taxon>
        <taxon>Dyella</taxon>
    </lineage>
</organism>
<keyword evidence="1" id="KW-0472">Membrane</keyword>
<dbReference type="SUPFAM" id="SSF49879">
    <property type="entry name" value="SMAD/FHA domain"/>
    <property type="match status" value="1"/>
</dbReference>
<dbReference type="InterPro" id="IPR008984">
    <property type="entry name" value="SMAD_FHA_dom_sf"/>
</dbReference>
<keyword evidence="1" id="KW-0812">Transmembrane</keyword>
<evidence type="ECO:0000256" key="1">
    <source>
        <dbReference type="SAM" id="Phobius"/>
    </source>
</evidence>
<evidence type="ECO:0000313" key="3">
    <source>
        <dbReference type="EMBL" id="SFE92200.1"/>
    </source>
</evidence>
<dbReference type="InterPro" id="IPR000253">
    <property type="entry name" value="FHA_dom"/>
</dbReference>
<proteinExistence type="predicted"/>
<feature type="domain" description="FHA" evidence="2">
    <location>
        <begin position="41"/>
        <end position="102"/>
    </location>
</feature>
<protein>
    <submittedName>
        <fullName evidence="3">Type III secretion apparatus protein, YscD/HrpQ family</fullName>
    </submittedName>
</protein>
<accession>A0A1I2EIX3</accession>
<dbReference type="STRING" id="500610.SAMN02799615_01956"/>
<keyword evidence="4" id="KW-1185">Reference proteome</keyword>
<feature type="transmembrane region" description="Helical" evidence="1">
    <location>
        <begin position="145"/>
        <end position="164"/>
    </location>
</feature>
<dbReference type="Pfam" id="PF16697">
    <property type="entry name" value="Yop-YscD_cpl"/>
    <property type="match status" value="1"/>
</dbReference>
<dbReference type="Proteomes" id="UP000199477">
    <property type="component" value="Unassembled WGS sequence"/>
</dbReference>
<dbReference type="InterPro" id="IPR032030">
    <property type="entry name" value="YscD_cytoplasmic_dom"/>
</dbReference>
<dbReference type="RefSeq" id="WP_026635350.1">
    <property type="nucleotide sequence ID" value="NZ_FONH01000005.1"/>
</dbReference>
<dbReference type="EMBL" id="FONH01000005">
    <property type="protein sequence ID" value="SFE92200.1"/>
    <property type="molecule type" value="Genomic_DNA"/>
</dbReference>
<reference evidence="4" key="1">
    <citation type="submission" date="2016-10" db="EMBL/GenBank/DDBJ databases">
        <authorList>
            <person name="Varghese N."/>
            <person name="Submissions S."/>
        </authorList>
    </citation>
    <scope>NUCLEOTIDE SEQUENCE [LARGE SCALE GENOMIC DNA]</scope>
    <source>
        <strain evidence="4">UNC178MFTsu3.1</strain>
    </source>
</reference>